<keyword evidence="2" id="KW-1185">Reference proteome</keyword>
<evidence type="ECO:0000313" key="2">
    <source>
        <dbReference type="Proteomes" id="UP000327157"/>
    </source>
</evidence>
<dbReference type="Proteomes" id="UP000327157">
    <property type="component" value="Unassembled WGS sequence"/>
</dbReference>
<proteinExistence type="predicted"/>
<reference evidence="1 2" key="2">
    <citation type="submission" date="2019-11" db="EMBL/GenBank/DDBJ databases">
        <title>A de novo genome assembly of a pear dwarfing rootstock.</title>
        <authorList>
            <person name="Wang F."/>
            <person name="Wang J."/>
            <person name="Li S."/>
            <person name="Zhang Y."/>
            <person name="Fang M."/>
            <person name="Ma L."/>
            <person name="Zhao Y."/>
            <person name="Jiang S."/>
        </authorList>
    </citation>
    <scope>NUCLEOTIDE SEQUENCE [LARGE SCALE GENOMIC DNA]</scope>
    <source>
        <strain evidence="1">S2</strain>
        <tissue evidence="1">Leaf</tissue>
    </source>
</reference>
<dbReference type="AlphaFoldDB" id="A0A5N5FCR8"/>
<accession>A0A5N5FCR8</accession>
<sequence>MVVVHGWMENLCPKSLLAAVSEDLSAHVHRQANTVAHRLSRFSLNIDSHLDWIYQPPSFIVDLLVEDVM</sequence>
<organism evidence="1 2">
    <name type="scientific">Pyrus ussuriensis x Pyrus communis</name>
    <dbReference type="NCBI Taxonomy" id="2448454"/>
    <lineage>
        <taxon>Eukaryota</taxon>
        <taxon>Viridiplantae</taxon>
        <taxon>Streptophyta</taxon>
        <taxon>Embryophyta</taxon>
        <taxon>Tracheophyta</taxon>
        <taxon>Spermatophyta</taxon>
        <taxon>Magnoliopsida</taxon>
        <taxon>eudicotyledons</taxon>
        <taxon>Gunneridae</taxon>
        <taxon>Pentapetalae</taxon>
        <taxon>rosids</taxon>
        <taxon>fabids</taxon>
        <taxon>Rosales</taxon>
        <taxon>Rosaceae</taxon>
        <taxon>Amygdaloideae</taxon>
        <taxon>Maleae</taxon>
        <taxon>Pyrus</taxon>
    </lineage>
</organism>
<gene>
    <name evidence="1" type="ORF">D8674_040943</name>
</gene>
<comment type="caution">
    <text evidence="1">The sequence shown here is derived from an EMBL/GenBank/DDBJ whole genome shotgun (WGS) entry which is preliminary data.</text>
</comment>
<dbReference type="EMBL" id="SMOL01000725">
    <property type="protein sequence ID" value="KAB2600613.1"/>
    <property type="molecule type" value="Genomic_DNA"/>
</dbReference>
<name>A0A5N5FCR8_9ROSA</name>
<reference evidence="1 2" key="1">
    <citation type="submission" date="2019-09" db="EMBL/GenBank/DDBJ databases">
        <authorList>
            <person name="Ou C."/>
        </authorList>
    </citation>
    <scope>NUCLEOTIDE SEQUENCE [LARGE SCALE GENOMIC DNA]</scope>
    <source>
        <strain evidence="1">S2</strain>
        <tissue evidence="1">Leaf</tissue>
    </source>
</reference>
<evidence type="ECO:0000313" key="1">
    <source>
        <dbReference type="EMBL" id="KAB2600613.1"/>
    </source>
</evidence>
<protein>
    <submittedName>
        <fullName evidence="1">F-box protein</fullName>
    </submittedName>
</protein>
<dbReference type="OrthoDB" id="1747175at2759"/>